<gene>
    <name evidence="3" type="ORF">GCM10023175_36150</name>
</gene>
<evidence type="ECO:0000259" key="2">
    <source>
        <dbReference type="Pfam" id="PF03432"/>
    </source>
</evidence>
<feature type="compositionally biased region" description="Basic and acidic residues" evidence="1">
    <location>
        <begin position="191"/>
        <end position="208"/>
    </location>
</feature>
<evidence type="ECO:0000313" key="3">
    <source>
        <dbReference type="EMBL" id="GAA4548919.1"/>
    </source>
</evidence>
<name>A0ABP8RUQ6_9PSEU</name>
<feature type="domain" description="MobA/VirD2-like nuclease" evidence="2">
    <location>
        <begin position="85"/>
        <end position="176"/>
    </location>
</feature>
<reference evidence="4" key="1">
    <citation type="journal article" date="2019" name="Int. J. Syst. Evol. Microbiol.">
        <title>The Global Catalogue of Microorganisms (GCM) 10K type strain sequencing project: providing services to taxonomists for standard genome sequencing and annotation.</title>
        <authorList>
            <consortium name="The Broad Institute Genomics Platform"/>
            <consortium name="The Broad Institute Genome Sequencing Center for Infectious Disease"/>
            <person name="Wu L."/>
            <person name="Ma J."/>
        </authorList>
    </citation>
    <scope>NUCLEOTIDE SEQUENCE [LARGE SCALE GENOMIC DNA]</scope>
    <source>
        <strain evidence="4">JCM 17906</strain>
    </source>
</reference>
<feature type="region of interest" description="Disordered" evidence="1">
    <location>
        <begin position="178"/>
        <end position="208"/>
    </location>
</feature>
<accession>A0ABP8RUQ6</accession>
<keyword evidence="4" id="KW-1185">Reference proteome</keyword>
<dbReference type="Pfam" id="PF03432">
    <property type="entry name" value="Relaxase"/>
    <property type="match status" value="1"/>
</dbReference>
<dbReference type="EMBL" id="BAABGT010000042">
    <property type="protein sequence ID" value="GAA4548919.1"/>
    <property type="molecule type" value="Genomic_DNA"/>
</dbReference>
<feature type="region of interest" description="Disordered" evidence="1">
    <location>
        <begin position="429"/>
        <end position="452"/>
    </location>
</feature>
<evidence type="ECO:0000256" key="1">
    <source>
        <dbReference type="SAM" id="MobiDB-lite"/>
    </source>
</evidence>
<feature type="compositionally biased region" description="Basic and acidic residues" evidence="1">
    <location>
        <begin position="438"/>
        <end position="452"/>
    </location>
</feature>
<organism evidence="3 4">
    <name type="scientific">Pseudonocardia xishanensis</name>
    <dbReference type="NCBI Taxonomy" id="630995"/>
    <lineage>
        <taxon>Bacteria</taxon>
        <taxon>Bacillati</taxon>
        <taxon>Actinomycetota</taxon>
        <taxon>Actinomycetes</taxon>
        <taxon>Pseudonocardiales</taxon>
        <taxon>Pseudonocardiaceae</taxon>
        <taxon>Pseudonocardia</taxon>
    </lineage>
</organism>
<protein>
    <recommendedName>
        <fullName evidence="2">MobA/VirD2-like nuclease domain-containing protein</fullName>
    </recommendedName>
</protein>
<dbReference type="Proteomes" id="UP001501598">
    <property type="component" value="Unassembled WGS sequence"/>
</dbReference>
<proteinExistence type="predicted"/>
<comment type="caution">
    <text evidence="3">The sequence shown here is derived from an EMBL/GenBank/DDBJ whole genome shotgun (WGS) entry which is preliminary data.</text>
</comment>
<dbReference type="InterPro" id="IPR005094">
    <property type="entry name" value="Endonuclease_MobA/VirD2"/>
</dbReference>
<evidence type="ECO:0000313" key="4">
    <source>
        <dbReference type="Proteomes" id="UP001501598"/>
    </source>
</evidence>
<sequence length="452" mass="49054">MIAKVVHGWRAGGLLAYLFGPGVADEHVRPRVVASWDGRDSGWQPEQRGPGEHDLELGPLIRAMQAPAVAAGLPLREPRDAGRGYVWHCSVRLSGADRVLPDEQWAKIAREVLHDAGIAERDDPGGPRWVAVRHADDHIHIAAVLVRQDSSKRFWPRNDYPKLRASAQRIEARLGLTVTPSADGAASKRPTRGELAKSERESRRPARDVLRGAARRAALRASSVEEFEQALQREGLLVEIRRAPSGDAIGYKVAVSPDLIASGEPVFYSGSQLAPDLSLPRLQQRWEEAGPVEQRRIRPSSAADQVRRVADAVEAGKAAPQDAADGLGDMLTALSATTDPSDRFRFAAAADRVRGTRPRQSAGGEGVDLRSVARRLLLARRLAIGADNGGVELTFALARLALAIAERSHARPWARAAFMAAAQMVHGVSPDAPVARHPANENEREQQVRTRG</sequence>